<feature type="chain" id="PRO_5019387228" description="Minor fimbrium subunit Mfa1 C-terminal domain-containing protein" evidence="1">
    <location>
        <begin position="18"/>
        <end position="422"/>
    </location>
</feature>
<dbReference type="NCBIfam" id="NF038041">
    <property type="entry name" value="fim_Mfa1_fam"/>
    <property type="match status" value="1"/>
</dbReference>
<protein>
    <recommendedName>
        <fullName evidence="2">Minor fimbrium subunit Mfa1 C-terminal domain-containing protein</fullName>
    </recommendedName>
</protein>
<dbReference type="GO" id="GO:0009418">
    <property type="term" value="C:pilus shaft"/>
    <property type="evidence" value="ECO:0007669"/>
    <property type="project" value="InterPro"/>
</dbReference>
<keyword evidence="4" id="KW-1185">Reference proteome</keyword>
<comment type="caution">
    <text evidence="3">The sequence shown here is derived from an EMBL/GenBank/DDBJ whole genome shotgun (WGS) entry which is preliminary data.</text>
</comment>
<dbReference type="InterPro" id="IPR047786">
    <property type="entry name" value="Mfa1_fim"/>
</dbReference>
<dbReference type="Pfam" id="PF15495">
    <property type="entry name" value="Fimbrillin_C"/>
    <property type="match status" value="1"/>
</dbReference>
<name>A0A401LRS4_9BACE</name>
<evidence type="ECO:0000256" key="1">
    <source>
        <dbReference type="SAM" id="SignalP"/>
    </source>
</evidence>
<feature type="signal peptide" evidence="1">
    <location>
        <begin position="1"/>
        <end position="17"/>
    </location>
</feature>
<reference evidence="3 4" key="1">
    <citation type="submission" date="2018-10" db="EMBL/GenBank/DDBJ databases">
        <title>Draft Genome Sequence of Bacteroides sp. KCTC 15687.</title>
        <authorList>
            <person name="Yu S.Y."/>
            <person name="Kim J.S."/>
            <person name="Oh B.S."/>
            <person name="Park S.H."/>
            <person name="Kang S.W."/>
            <person name="Park J.E."/>
            <person name="Choi S.H."/>
            <person name="Han K.I."/>
            <person name="Lee K.C."/>
            <person name="Eom M.K."/>
            <person name="Suh M.K."/>
            <person name="Lee D.H."/>
            <person name="Yoon H."/>
            <person name="Kim B."/>
            <person name="Yang S.J."/>
            <person name="Lee J.S."/>
            <person name="Lee J.H."/>
        </authorList>
    </citation>
    <scope>NUCLEOTIDE SEQUENCE [LARGE SCALE GENOMIC DNA]</scope>
    <source>
        <strain evidence="3 4">KCTC 15687</strain>
    </source>
</reference>
<sequence>MKLRNLFLAGIAAFAMASCSNENNEIINNGDNGVVGTEDASFQFGIAFANTASSGVREVGIPSVEDNFTDATVVIEQASGKSVHTFVKDEFSTTDNKLWLKEKIGVESGDAKIFVFLNASDALKRSLQETATDQYNTLIASVAFADGIDALTKNNIATANKFLMSNTSGTAIVEKFTKGETKGVTVPVSRVAAKLVEKTNKTTAYPVANKYDNPRGYKISVNITDFSYAGLAQNTSIMNGGIVSEINLFKAFDSTSDFAYQATTDASGVTNYCMENKIGTNLQTTTNIIYKGLISIKDAKNQVVTIDGAVYITADNKLFTSINDLKEGGYNYNGLTETSTIKECLEKFGLKKYVNGECYYVGQIKTNASNKAEIVRNNIYNLSVSSIKEIGTNLPKTDEKFTLLDLTVDITPWTVNINAFDL</sequence>
<dbReference type="InterPro" id="IPR029140">
    <property type="entry name" value="Mfa1_C"/>
</dbReference>
<keyword evidence="1" id="KW-0732">Signal</keyword>
<accession>A0A401LRS4</accession>
<proteinExistence type="predicted"/>
<gene>
    <name evidence="3" type="ORF">KGMB02408_11340</name>
</gene>
<evidence type="ECO:0000259" key="2">
    <source>
        <dbReference type="Pfam" id="PF15495"/>
    </source>
</evidence>
<dbReference type="RefSeq" id="WP_125040425.1">
    <property type="nucleotide sequence ID" value="NZ_BHWB01000003.1"/>
</dbReference>
<evidence type="ECO:0000313" key="4">
    <source>
        <dbReference type="Proteomes" id="UP000288079"/>
    </source>
</evidence>
<dbReference type="AlphaFoldDB" id="A0A401LRS4"/>
<dbReference type="Proteomes" id="UP000288079">
    <property type="component" value="Unassembled WGS sequence"/>
</dbReference>
<dbReference type="PROSITE" id="PS51257">
    <property type="entry name" value="PROKAR_LIPOPROTEIN"/>
    <property type="match status" value="1"/>
</dbReference>
<evidence type="ECO:0000313" key="3">
    <source>
        <dbReference type="EMBL" id="GCB34189.1"/>
    </source>
</evidence>
<feature type="domain" description="Minor fimbrium subunit Mfa1 C-terminal" evidence="2">
    <location>
        <begin position="352"/>
        <end position="416"/>
    </location>
</feature>
<dbReference type="EMBL" id="BHWB01000003">
    <property type="protein sequence ID" value="GCB34189.1"/>
    <property type="molecule type" value="Genomic_DNA"/>
</dbReference>
<dbReference type="Gene3D" id="2.60.40.3690">
    <property type="match status" value="1"/>
</dbReference>
<organism evidence="3 4">
    <name type="scientific">Bacteroides faecalis</name>
    <dbReference type="NCBI Taxonomy" id="2447885"/>
    <lineage>
        <taxon>Bacteria</taxon>
        <taxon>Pseudomonadati</taxon>
        <taxon>Bacteroidota</taxon>
        <taxon>Bacteroidia</taxon>
        <taxon>Bacteroidales</taxon>
        <taxon>Bacteroidaceae</taxon>
        <taxon>Bacteroides</taxon>
    </lineage>
</organism>
<dbReference type="OrthoDB" id="1050595at2"/>